<keyword evidence="4" id="KW-1185">Reference proteome</keyword>
<gene>
    <name evidence="3" type="ORF">Tsumi_11640</name>
</gene>
<name>A0ABQ0E329_9PORP</name>
<comment type="caution">
    <text evidence="3">The sequence shown here is derived from an EMBL/GenBank/DDBJ whole genome shotgun (WGS) entry which is preliminary data.</text>
</comment>
<protein>
    <recommendedName>
        <fullName evidence="2">Putative auto-transporter adhesin head GIN domain-containing protein</fullName>
    </recommendedName>
</protein>
<feature type="signal peptide" evidence="1">
    <location>
        <begin position="1"/>
        <end position="28"/>
    </location>
</feature>
<accession>A0ABQ0E329</accession>
<feature type="chain" id="PRO_5046657424" description="Putative auto-transporter adhesin head GIN domain-containing protein" evidence="1">
    <location>
        <begin position="29"/>
        <end position="282"/>
    </location>
</feature>
<sequence>MMMKTVKSLLLLSLLSLLLWGTKGQSFAQSSRKVTREVPISQVRQIEVSDNIIVDLTQGSTESAVIYTTDKLLGYVEVKQEGDKLSIRLKESNPLRRIRKEQCVLVSLTLPSLNSITLTGAAEVRSKGDFEADKLILSLSGGSELKGLRVLTKTTIISLSGASELDGSIVGTVSLVASGNSEGNIHIGSAPMVVLSVSGNSEIELSGAANQTEIVASGASEIDADKFRTAEADVVASGSSEVAIAVSRKLDYTLSGSSELEVYGRPQISRAQQTGMSEFMLK</sequence>
<dbReference type="Gene3D" id="2.160.20.120">
    <property type="match status" value="1"/>
</dbReference>
<feature type="domain" description="Putative auto-transporter adhesin head GIN" evidence="2">
    <location>
        <begin position="45"/>
        <end position="180"/>
    </location>
</feature>
<evidence type="ECO:0000313" key="3">
    <source>
        <dbReference type="EMBL" id="GAB1252058.1"/>
    </source>
</evidence>
<evidence type="ECO:0000313" key="4">
    <source>
        <dbReference type="Proteomes" id="UP001628220"/>
    </source>
</evidence>
<reference evidence="3 4" key="1">
    <citation type="journal article" date="2025" name="Int. J. Syst. Evol. Microbiol.">
        <title>Desulfovibrio falkowii sp. nov., Porphyromonas miyakawae sp. nov., Mediterraneibacter flintii sp. nov. and Owariibacterium komagatae gen. nov., sp. nov., isolated from human faeces.</title>
        <authorList>
            <person name="Hamaguchi T."/>
            <person name="Ohara M."/>
            <person name="Hisatomi A."/>
            <person name="Sekiguchi K."/>
            <person name="Takeda J.I."/>
            <person name="Ueyama J."/>
            <person name="Ito M."/>
            <person name="Nishiwaki H."/>
            <person name="Ogi T."/>
            <person name="Hirayama M."/>
            <person name="Ohkuma M."/>
            <person name="Sakamoto M."/>
            <person name="Ohno K."/>
        </authorList>
    </citation>
    <scope>NUCLEOTIDE SEQUENCE [LARGE SCALE GENOMIC DNA]</scope>
    <source>
        <strain evidence="3 4">13CB11C</strain>
    </source>
</reference>
<dbReference type="InterPro" id="IPR021255">
    <property type="entry name" value="DUF2807"/>
</dbReference>
<keyword evidence="1" id="KW-0732">Signal</keyword>
<evidence type="ECO:0000256" key="1">
    <source>
        <dbReference type="SAM" id="SignalP"/>
    </source>
</evidence>
<evidence type="ECO:0000259" key="2">
    <source>
        <dbReference type="Pfam" id="PF10988"/>
    </source>
</evidence>
<dbReference type="Pfam" id="PF10988">
    <property type="entry name" value="DUF2807"/>
    <property type="match status" value="1"/>
</dbReference>
<proteinExistence type="predicted"/>
<organism evidence="3 4">
    <name type="scientific">Porphyromonas miyakawae</name>
    <dbReference type="NCBI Taxonomy" id="3137470"/>
    <lineage>
        <taxon>Bacteria</taxon>
        <taxon>Pseudomonadati</taxon>
        <taxon>Bacteroidota</taxon>
        <taxon>Bacteroidia</taxon>
        <taxon>Bacteroidales</taxon>
        <taxon>Porphyromonadaceae</taxon>
        <taxon>Porphyromonas</taxon>
    </lineage>
</organism>
<dbReference type="Proteomes" id="UP001628220">
    <property type="component" value="Unassembled WGS sequence"/>
</dbReference>
<dbReference type="EMBL" id="BAAFSF010000004">
    <property type="protein sequence ID" value="GAB1252058.1"/>
    <property type="molecule type" value="Genomic_DNA"/>
</dbReference>